<dbReference type="NCBIfam" id="NF010402">
    <property type="entry name" value="PRK13826.1"/>
    <property type="match status" value="1"/>
</dbReference>
<dbReference type="Gene3D" id="2.30.30.940">
    <property type="match status" value="1"/>
</dbReference>
<evidence type="ECO:0000313" key="8">
    <source>
        <dbReference type="Proteomes" id="UP000199495"/>
    </source>
</evidence>
<dbReference type="InterPro" id="IPR041533">
    <property type="entry name" value="Bep_BID"/>
</dbReference>
<sequence>MGRARPNSIGVSDRESTCPVAITHFTPQLISRGEGRSAVAAAAYRHCARMENEREGRVADFSRKPGMVHDEFVLPADAPEWARALVADRSVAGASEAFWNKVEAFETRKDAQLAKEFILALPRELTTEQNVAMMHEFVAEHVSTRGLVADWVYHDAPGNPHVHLMTTLRPLTKEGFGGKKVPVIGDDGQPVRSKSGQIVYKLWAGDKADFLALREAWYGAQNKHLELNGHDIRVDGSSYAERGIDLEPTSHIGVASKNIQRERQAEGREAKLERLALHEETRRENARRIERRPEIVLEVIAREKSVFDERDVARHLHRYVDDPGQFANLMARVMGSSEAVKIEVEGVDLETGERLPERFATRDMIRIEAEMGNQAEHLATNGRFGVSVSARAEVIAGQAQISDEQSIGLERITGDERLAIIVGRAGAGKTTMMKAAREVWEAYGYRVVGGALAGKAAEGLEKEAGIASRTLASWQLQWEHGRLRLDNKTVFVMDEAGMVSSRQMADFVSAVAHAGAKLVLVGDADQLQPIEAGAAFRSLANRVGYAELGTIYRQREQWMRDASMDLARGKIGEAISAYQGQGRLVGMELKDQAVSALVRDWIADYDPNRSSLILAHLRRDVRTLNELARGALLERGLIEQGHAFRTEDGMRNFAPGDQIVFLKNEGSLDVKNGMIGRIVEAESRRFVAEVGDDKRRVEIDQRFYRNVDHGYATTIHKSQGATIDRVKVLATLSLDRHLTYVAMTRHRHDAKLYYGRRSFGRAGGLIQNLSKRGAKDTTLDFAGSKLYQQALSYANSRGLYGARVAKALVENQLRWIREQRDRLETAAARLSSFIARFGRAADRQAAAVAMATTSPVSHAWIRGLATWAQSIPQLVETKLQSDATLTHAWTQLRDRVAQVYEKPDSAVGAMNLPAIMSANEAERQAAQSRIVDQLGRDPEAFGAMRGRTGMFASSDAKAERQRALNNVPALKDNLARYVRLRAEIGDLRTEELSRERDRSRVDIPALSGSAQGVLDRIRDAIDRNDLSAALGFALADKMVKAEIDQLNKVLDQRFGERAFLGSKEAKGPAYDAAAAQVAEGDRSKLVAAWPSFSAAQRIAAYERAVSQTRAQSQVRDQGVTR</sequence>
<evidence type="ECO:0000313" key="7">
    <source>
        <dbReference type="EMBL" id="SDG99407.1"/>
    </source>
</evidence>
<dbReference type="InterPro" id="IPR027417">
    <property type="entry name" value="P-loop_NTPase"/>
</dbReference>
<gene>
    <name evidence="7" type="ORF">SAMN04487974_11556</name>
</gene>
<dbReference type="STRING" id="440168.SAMN04487974_11556"/>
<dbReference type="NCBIfam" id="TIGR02768">
    <property type="entry name" value="TraA_Ti"/>
    <property type="match status" value="1"/>
</dbReference>
<protein>
    <submittedName>
        <fullName evidence="7">Plasmid mobilization system relaxase</fullName>
    </submittedName>
</protein>
<accession>A0A1G7YSQ2</accession>
<proteinExistence type="inferred from homology"/>
<dbReference type="PANTHER" id="PTHR43788">
    <property type="entry name" value="DNA2/NAM7 HELICASE FAMILY MEMBER"/>
    <property type="match status" value="1"/>
</dbReference>
<dbReference type="Pfam" id="PF13604">
    <property type="entry name" value="AAA_30"/>
    <property type="match status" value="1"/>
</dbReference>
<dbReference type="AlphaFoldDB" id="A0A1G7YSQ2"/>
<dbReference type="EMBL" id="FNCS01000015">
    <property type="protein sequence ID" value="SDG99407.1"/>
    <property type="molecule type" value="Genomic_DNA"/>
</dbReference>
<evidence type="ECO:0000259" key="5">
    <source>
        <dbReference type="Pfam" id="PF03389"/>
    </source>
</evidence>
<dbReference type="Gene3D" id="3.30.930.30">
    <property type="match status" value="1"/>
</dbReference>
<evidence type="ECO:0000256" key="2">
    <source>
        <dbReference type="ARBA" id="ARBA00022741"/>
    </source>
</evidence>
<dbReference type="InterPro" id="IPR005053">
    <property type="entry name" value="MobA_MobL"/>
</dbReference>
<feature type="domain" description="MobA/MobL protein" evidence="5">
    <location>
        <begin position="36"/>
        <end position="261"/>
    </location>
</feature>
<dbReference type="Proteomes" id="UP000199495">
    <property type="component" value="Unassembled WGS sequence"/>
</dbReference>
<evidence type="ECO:0000256" key="1">
    <source>
        <dbReference type="ARBA" id="ARBA00010873"/>
    </source>
</evidence>
<dbReference type="CDD" id="cd17933">
    <property type="entry name" value="DEXSc_RecD-like"/>
    <property type="match status" value="1"/>
</dbReference>
<comment type="similarity">
    <text evidence="1">Belongs to the MobA/MobL family.</text>
</comment>
<evidence type="ECO:0000256" key="3">
    <source>
        <dbReference type="ARBA" id="ARBA00022840"/>
    </source>
</evidence>
<dbReference type="CDD" id="cd18809">
    <property type="entry name" value="SF1_C_RecD"/>
    <property type="match status" value="1"/>
</dbReference>
<dbReference type="GO" id="GO:0005524">
    <property type="term" value="F:ATP binding"/>
    <property type="evidence" value="ECO:0007669"/>
    <property type="project" value="UniProtKB-KW"/>
</dbReference>
<keyword evidence="2" id="KW-0547">Nucleotide-binding</keyword>
<evidence type="ECO:0000256" key="4">
    <source>
        <dbReference type="ARBA" id="ARBA00022971"/>
    </source>
</evidence>
<feature type="domain" description="Bartonella effector protein BID" evidence="6">
    <location>
        <begin position="878"/>
        <end position="979"/>
    </location>
</feature>
<dbReference type="InterPro" id="IPR050534">
    <property type="entry name" value="Coronavir_polyprotein_1ab"/>
</dbReference>
<name>A0A1G7YSQ2_9HYPH</name>
<organism evidence="7 8">
    <name type="scientific">Pelagibacterium luteolum</name>
    <dbReference type="NCBI Taxonomy" id="440168"/>
    <lineage>
        <taxon>Bacteria</taxon>
        <taxon>Pseudomonadati</taxon>
        <taxon>Pseudomonadota</taxon>
        <taxon>Alphaproteobacteria</taxon>
        <taxon>Hyphomicrobiales</taxon>
        <taxon>Devosiaceae</taxon>
        <taxon>Pelagibacterium</taxon>
    </lineage>
</organism>
<dbReference type="SUPFAM" id="SSF52540">
    <property type="entry name" value="P-loop containing nucleoside triphosphate hydrolases"/>
    <property type="match status" value="2"/>
</dbReference>
<dbReference type="InterPro" id="IPR014136">
    <property type="entry name" value="TraA_Ti"/>
</dbReference>
<keyword evidence="4" id="KW-0184">Conjugation</keyword>
<keyword evidence="3" id="KW-0067">ATP-binding</keyword>
<dbReference type="GO" id="GO:0003678">
    <property type="term" value="F:DNA helicase activity"/>
    <property type="evidence" value="ECO:0007669"/>
    <property type="project" value="UniProtKB-ARBA"/>
</dbReference>
<reference evidence="7 8" key="1">
    <citation type="submission" date="2016-10" db="EMBL/GenBank/DDBJ databases">
        <authorList>
            <person name="de Groot N.N."/>
        </authorList>
    </citation>
    <scope>NUCLEOTIDE SEQUENCE [LARGE SCALE GENOMIC DNA]</scope>
    <source>
        <strain evidence="7 8">CGMCC 1.10267</strain>
    </source>
</reference>
<keyword evidence="8" id="KW-1185">Reference proteome</keyword>
<evidence type="ECO:0000259" key="6">
    <source>
        <dbReference type="Pfam" id="PF17841"/>
    </source>
</evidence>
<dbReference type="Pfam" id="PF17841">
    <property type="entry name" value="Bep_C_terminal"/>
    <property type="match status" value="1"/>
</dbReference>
<dbReference type="PANTHER" id="PTHR43788:SF6">
    <property type="entry name" value="DNA HELICASE B"/>
    <property type="match status" value="1"/>
</dbReference>
<dbReference type="Pfam" id="PF03389">
    <property type="entry name" value="MobA_MobL"/>
    <property type="match status" value="1"/>
</dbReference>
<dbReference type="Gene3D" id="3.40.50.300">
    <property type="entry name" value="P-loop containing nucleotide triphosphate hydrolases"/>
    <property type="match status" value="2"/>
</dbReference>